<keyword evidence="9 14" id="KW-0560">Oxidoreductase</keyword>
<evidence type="ECO:0000256" key="10">
    <source>
        <dbReference type="ARBA" id="ARBA00023004"/>
    </source>
</evidence>
<dbReference type="SUPFAM" id="SSF54373">
    <property type="entry name" value="FAD-linked reductases, C-terminal domain"/>
    <property type="match status" value="1"/>
</dbReference>
<keyword evidence="8 14" id="KW-0249">Electron transport</keyword>
<evidence type="ECO:0000256" key="2">
    <source>
        <dbReference type="ARBA" id="ARBA00002819"/>
    </source>
</evidence>
<organism evidence="17 18">
    <name type="scientific">Paracoccus solventivorans</name>
    <dbReference type="NCBI Taxonomy" id="53463"/>
    <lineage>
        <taxon>Bacteria</taxon>
        <taxon>Pseudomonadati</taxon>
        <taxon>Pseudomonadota</taxon>
        <taxon>Alphaproteobacteria</taxon>
        <taxon>Rhodobacterales</taxon>
        <taxon>Paracoccaceae</taxon>
        <taxon>Paracoccus</taxon>
    </lineage>
</organism>
<evidence type="ECO:0000256" key="14">
    <source>
        <dbReference type="RuleBase" id="RU366068"/>
    </source>
</evidence>
<dbReference type="GO" id="GO:0004174">
    <property type="term" value="F:electron-transferring-flavoprotein dehydrogenase activity"/>
    <property type="evidence" value="ECO:0007669"/>
    <property type="project" value="UniProtKB-UniRule"/>
</dbReference>
<proteinExistence type="predicted"/>
<evidence type="ECO:0000256" key="3">
    <source>
        <dbReference type="ARBA" id="ARBA00022448"/>
    </source>
</evidence>
<evidence type="ECO:0000256" key="11">
    <source>
        <dbReference type="ARBA" id="ARBA00023014"/>
    </source>
</evidence>
<evidence type="ECO:0000256" key="1">
    <source>
        <dbReference type="ARBA" id="ARBA00001974"/>
    </source>
</evidence>
<protein>
    <recommendedName>
        <fullName evidence="14">Electron transfer flavoprotein-ubiquinone oxidoreductase</fullName>
        <shortName evidence="14">ETF-QO</shortName>
        <ecNumber evidence="14">1.5.5.1</ecNumber>
    </recommendedName>
</protein>
<evidence type="ECO:0000256" key="12">
    <source>
        <dbReference type="ARBA" id="ARBA00023075"/>
    </source>
</evidence>
<dbReference type="Gene3D" id="3.50.50.60">
    <property type="entry name" value="FAD/NAD(P)-binding domain"/>
    <property type="match status" value="1"/>
</dbReference>
<keyword evidence="5 14" id="KW-0285">Flavoprotein</keyword>
<dbReference type="InterPro" id="IPR036188">
    <property type="entry name" value="FAD/NAD-bd_sf"/>
</dbReference>
<keyword evidence="7 14" id="KW-0274">FAD</keyword>
<dbReference type="EMBL" id="FRCK01000004">
    <property type="protein sequence ID" value="SHM17784.1"/>
    <property type="molecule type" value="Genomic_DNA"/>
</dbReference>
<sequence>MTTIERESMEFDVVIVGAGPAGLSAAIRLKQIDPDLNVVVLEKGSEVGAHILSGAVLDPCGLNALLPDWKERGAPIRTEVKSDSFVMLGPAGSIRIPNWPMPKLMSNHGNYIVSMGNVCRWLAEQAEALGVEIFPGMAASELVMDGDRVAGVVAGEMGKEADGTPGPNYEPGMELRGKYVFIAEGVRGSLARQLIEGRGLSQGHEPQKFGIGMKEIWDIDPAKHKEGTVIHTMGWPLGKNAGGGSFIYHAENNQVLIGFVVHLNYENPHLYPYMEFQRFKHHPMVAELLEGGKRVAYGARAISEGGWQSIPKLTVPGAVLLGCSAGLVNVPRIKGNHNAMLSGIAAAEAAAAAIAAGREGDELVEYEADVRSGPIARDLKRVRNVKPAWSRTGMIGSLMLGGIDMWGASLFRANILGNWKHGKTDAAATGKAAKFKPIDYPRPDGKLSFDRLTNVAFSFTNHEESQPSHLKLKDQSVPIRVNLPEYAEPAQRYCPAGVYEVVEDASAPEGARFVINFQNCVHCKTCDIKDPTQNIVWTTPQGGDGPNYPNM</sequence>
<comment type="cofactor">
    <cofactor evidence="14">
        <name>[4Fe-4S] cluster</name>
        <dbReference type="ChEBI" id="CHEBI:49883"/>
    </cofactor>
    <text evidence="14">Binds 1 [4Fe-4S] cluster.</text>
</comment>
<dbReference type="InterPro" id="IPR049398">
    <property type="entry name" value="ETF-QO/FixC_UQ-bd"/>
</dbReference>
<dbReference type="AlphaFoldDB" id="A0A1M7GN14"/>
<evidence type="ECO:0000313" key="18">
    <source>
        <dbReference type="Proteomes" id="UP000184444"/>
    </source>
</evidence>
<dbReference type="SUPFAM" id="SSF51905">
    <property type="entry name" value="FAD/NAD(P)-binding domain"/>
    <property type="match status" value="1"/>
</dbReference>
<dbReference type="Pfam" id="PF01946">
    <property type="entry name" value="Thi4"/>
    <property type="match status" value="1"/>
</dbReference>
<evidence type="ECO:0000259" key="15">
    <source>
        <dbReference type="Pfam" id="PF05187"/>
    </source>
</evidence>
<keyword evidence="6 14" id="KW-0479">Metal-binding</keyword>
<dbReference type="EC" id="1.5.5.1" evidence="14"/>
<dbReference type="SUPFAM" id="SSF54862">
    <property type="entry name" value="4Fe-4S ferredoxins"/>
    <property type="match status" value="1"/>
</dbReference>
<accession>A0A1M7GN14</accession>
<dbReference type="Pfam" id="PF05187">
    <property type="entry name" value="Fer4_ETF_QO"/>
    <property type="match status" value="1"/>
</dbReference>
<keyword evidence="18" id="KW-1185">Reference proteome</keyword>
<name>A0A1M7GN14_9RHOB</name>
<dbReference type="Pfam" id="PF21162">
    <property type="entry name" value="ETFQO_UQ-bd"/>
    <property type="match status" value="1"/>
</dbReference>
<evidence type="ECO:0000256" key="5">
    <source>
        <dbReference type="ARBA" id="ARBA00022630"/>
    </source>
</evidence>
<keyword evidence="3 14" id="KW-0813">Transport</keyword>
<gene>
    <name evidence="17" type="ORF">SAMN05444389_104229</name>
</gene>
<dbReference type="PRINTS" id="PR00420">
    <property type="entry name" value="RNGMNOXGNASE"/>
</dbReference>
<dbReference type="STRING" id="53463.SAMN05444389_104229"/>
<dbReference type="PANTHER" id="PTHR10617:SF107">
    <property type="entry name" value="ELECTRON TRANSFER FLAVOPROTEIN-UBIQUINONE OXIDOREDUCTASE, MITOCHONDRIAL"/>
    <property type="match status" value="1"/>
</dbReference>
<evidence type="ECO:0000256" key="8">
    <source>
        <dbReference type="ARBA" id="ARBA00022982"/>
    </source>
</evidence>
<evidence type="ECO:0000256" key="7">
    <source>
        <dbReference type="ARBA" id="ARBA00022827"/>
    </source>
</evidence>
<comment type="catalytic activity">
    <reaction evidence="13 14">
        <text>a ubiquinone + reduced [electron-transfer flavoprotein] = a ubiquinol + oxidized [electron-transfer flavoprotein] + H(+)</text>
        <dbReference type="Rhea" id="RHEA:24052"/>
        <dbReference type="Rhea" id="RHEA-COMP:9565"/>
        <dbReference type="Rhea" id="RHEA-COMP:9566"/>
        <dbReference type="Rhea" id="RHEA-COMP:10685"/>
        <dbReference type="Rhea" id="RHEA-COMP:10686"/>
        <dbReference type="ChEBI" id="CHEBI:15378"/>
        <dbReference type="ChEBI" id="CHEBI:16389"/>
        <dbReference type="ChEBI" id="CHEBI:17976"/>
        <dbReference type="ChEBI" id="CHEBI:57692"/>
        <dbReference type="ChEBI" id="CHEBI:58307"/>
        <dbReference type="EC" id="1.5.5.1"/>
    </reaction>
</comment>
<dbReference type="Proteomes" id="UP000184444">
    <property type="component" value="Unassembled WGS sequence"/>
</dbReference>
<evidence type="ECO:0000256" key="6">
    <source>
        <dbReference type="ARBA" id="ARBA00022723"/>
    </source>
</evidence>
<dbReference type="Gene3D" id="3.30.9.90">
    <property type="match status" value="1"/>
</dbReference>
<dbReference type="InterPro" id="IPR040156">
    <property type="entry name" value="ETF-QO"/>
</dbReference>
<comment type="function">
    <text evidence="2 14">Accepts electrons from ETF and reduces ubiquinone.</text>
</comment>
<keyword evidence="12 14" id="KW-0830">Ubiquinone</keyword>
<evidence type="ECO:0000313" key="17">
    <source>
        <dbReference type="EMBL" id="SHM17784.1"/>
    </source>
</evidence>
<dbReference type="OrthoDB" id="9766632at2"/>
<reference evidence="18" key="1">
    <citation type="submission" date="2016-11" db="EMBL/GenBank/DDBJ databases">
        <authorList>
            <person name="Varghese N."/>
            <person name="Submissions S."/>
        </authorList>
    </citation>
    <scope>NUCLEOTIDE SEQUENCE [LARGE SCALE GENOMIC DNA]</scope>
    <source>
        <strain evidence="18">DSM 6637</strain>
    </source>
</reference>
<keyword evidence="11 14" id="KW-0411">Iron-sulfur</keyword>
<dbReference type="FunFam" id="3.30.70.20:FF:000012">
    <property type="entry name" value="Electron transfer flavoprotein-ubiquinone oxidoreductase, mitochondrial"/>
    <property type="match status" value="1"/>
</dbReference>
<evidence type="ECO:0000259" key="16">
    <source>
        <dbReference type="Pfam" id="PF21162"/>
    </source>
</evidence>
<dbReference type="InterPro" id="IPR007859">
    <property type="entry name" value="ETF-QO/FixX_C"/>
</dbReference>
<keyword evidence="4" id="KW-0004">4Fe-4S</keyword>
<evidence type="ECO:0000256" key="13">
    <source>
        <dbReference type="ARBA" id="ARBA00052682"/>
    </source>
</evidence>
<feature type="domain" description="ETF-QO/FixC ubiquinone-binding" evidence="16">
    <location>
        <begin position="209"/>
        <end position="302"/>
    </location>
</feature>
<keyword evidence="10 14" id="KW-0408">Iron</keyword>
<dbReference type="GO" id="GO:0046872">
    <property type="term" value="F:metal ion binding"/>
    <property type="evidence" value="ECO:0007669"/>
    <property type="project" value="UniProtKB-KW"/>
</dbReference>
<evidence type="ECO:0000256" key="9">
    <source>
        <dbReference type="ARBA" id="ARBA00023002"/>
    </source>
</evidence>
<dbReference type="RefSeq" id="WP_073065479.1">
    <property type="nucleotide sequence ID" value="NZ_FRCK01000004.1"/>
</dbReference>
<dbReference type="Gene3D" id="3.30.70.20">
    <property type="match status" value="1"/>
</dbReference>
<feature type="domain" description="ETF-QO/FixX C-terminal" evidence="15">
    <location>
        <begin position="445"/>
        <end position="548"/>
    </location>
</feature>
<dbReference type="GO" id="GO:0051539">
    <property type="term" value="F:4 iron, 4 sulfur cluster binding"/>
    <property type="evidence" value="ECO:0007669"/>
    <property type="project" value="UniProtKB-UniRule"/>
</dbReference>
<dbReference type="PANTHER" id="PTHR10617">
    <property type="entry name" value="ELECTRON TRANSFER FLAVOPROTEIN-UBIQUINONE OXIDOREDUCTASE"/>
    <property type="match status" value="1"/>
</dbReference>
<evidence type="ECO:0000256" key="4">
    <source>
        <dbReference type="ARBA" id="ARBA00022485"/>
    </source>
</evidence>
<comment type="cofactor">
    <cofactor evidence="1 14">
        <name>FAD</name>
        <dbReference type="ChEBI" id="CHEBI:57692"/>
    </cofactor>
</comment>